<dbReference type="Pfam" id="PF13396">
    <property type="entry name" value="PLDc_N"/>
    <property type="match status" value="1"/>
</dbReference>
<protein>
    <submittedName>
        <fullName evidence="8">PLD nuclease N-terminal domain-containing protein</fullName>
    </submittedName>
</protein>
<reference evidence="8" key="1">
    <citation type="submission" date="2021-06" db="EMBL/GenBank/DDBJ databases">
        <title>Complete genome sequence of Nocardioides sp. G188.</title>
        <authorList>
            <person name="Im W.-T."/>
        </authorList>
    </citation>
    <scope>NUCLEOTIDE SEQUENCE</scope>
    <source>
        <strain evidence="8">G188</strain>
    </source>
</reference>
<evidence type="ECO:0000256" key="1">
    <source>
        <dbReference type="ARBA" id="ARBA00004651"/>
    </source>
</evidence>
<name>A0A975Y1W2_9ACTN</name>
<evidence type="ECO:0000256" key="5">
    <source>
        <dbReference type="ARBA" id="ARBA00023136"/>
    </source>
</evidence>
<dbReference type="RefSeq" id="WP_216941766.1">
    <property type="nucleotide sequence ID" value="NZ_CP077062.1"/>
</dbReference>
<keyword evidence="3 6" id="KW-0812">Transmembrane</keyword>
<evidence type="ECO:0000259" key="7">
    <source>
        <dbReference type="Pfam" id="PF13396"/>
    </source>
</evidence>
<dbReference type="Proteomes" id="UP000683575">
    <property type="component" value="Chromosome"/>
</dbReference>
<evidence type="ECO:0000313" key="8">
    <source>
        <dbReference type="EMBL" id="QWZ09920.1"/>
    </source>
</evidence>
<evidence type="ECO:0000256" key="4">
    <source>
        <dbReference type="ARBA" id="ARBA00022989"/>
    </source>
</evidence>
<evidence type="ECO:0000256" key="3">
    <source>
        <dbReference type="ARBA" id="ARBA00022692"/>
    </source>
</evidence>
<sequence>MAKRTWSDLSTTQKRAVVVGGTLEAAMTLAALRDLASRRSDEVRGPKAAWMLSFVVQPLGPIAYFAAGRR</sequence>
<evidence type="ECO:0000256" key="6">
    <source>
        <dbReference type="SAM" id="Phobius"/>
    </source>
</evidence>
<organism evidence="8 9">
    <name type="scientific">Nocardioides panacis</name>
    <dbReference type="NCBI Taxonomy" id="2849501"/>
    <lineage>
        <taxon>Bacteria</taxon>
        <taxon>Bacillati</taxon>
        <taxon>Actinomycetota</taxon>
        <taxon>Actinomycetes</taxon>
        <taxon>Propionibacteriales</taxon>
        <taxon>Nocardioidaceae</taxon>
        <taxon>Nocardioides</taxon>
    </lineage>
</organism>
<comment type="subcellular location">
    <subcellularLocation>
        <location evidence="1">Cell membrane</location>
        <topology evidence="1">Multi-pass membrane protein</topology>
    </subcellularLocation>
</comment>
<feature type="transmembrane region" description="Helical" evidence="6">
    <location>
        <begin position="48"/>
        <end position="67"/>
    </location>
</feature>
<keyword evidence="4 6" id="KW-1133">Transmembrane helix</keyword>
<gene>
    <name evidence="8" type="ORF">KRR39_09415</name>
</gene>
<keyword evidence="9" id="KW-1185">Reference proteome</keyword>
<evidence type="ECO:0000313" key="9">
    <source>
        <dbReference type="Proteomes" id="UP000683575"/>
    </source>
</evidence>
<dbReference type="InterPro" id="IPR027379">
    <property type="entry name" value="CLS_N"/>
</dbReference>
<dbReference type="KEGG" id="nps:KRR39_09415"/>
<keyword evidence="2" id="KW-1003">Cell membrane</keyword>
<keyword evidence="5 6" id="KW-0472">Membrane</keyword>
<feature type="domain" description="Cardiolipin synthase N-terminal" evidence="7">
    <location>
        <begin position="27"/>
        <end position="69"/>
    </location>
</feature>
<dbReference type="EMBL" id="CP077062">
    <property type="protein sequence ID" value="QWZ09920.1"/>
    <property type="molecule type" value="Genomic_DNA"/>
</dbReference>
<dbReference type="GO" id="GO:0005886">
    <property type="term" value="C:plasma membrane"/>
    <property type="evidence" value="ECO:0007669"/>
    <property type="project" value="UniProtKB-SubCell"/>
</dbReference>
<feature type="transmembrane region" description="Helical" evidence="6">
    <location>
        <begin position="16"/>
        <end position="36"/>
    </location>
</feature>
<dbReference type="AlphaFoldDB" id="A0A975Y1W2"/>
<accession>A0A975Y1W2</accession>
<evidence type="ECO:0000256" key="2">
    <source>
        <dbReference type="ARBA" id="ARBA00022475"/>
    </source>
</evidence>
<proteinExistence type="predicted"/>